<dbReference type="PROSITE" id="PS50878">
    <property type="entry name" value="RT_POL"/>
    <property type="match status" value="1"/>
</dbReference>
<evidence type="ECO:0000256" key="1">
    <source>
        <dbReference type="SAM" id="MobiDB-lite"/>
    </source>
</evidence>
<evidence type="ECO:0000313" key="3">
    <source>
        <dbReference type="EMBL" id="KAK7089858.1"/>
    </source>
</evidence>
<dbReference type="SUPFAM" id="SSF56672">
    <property type="entry name" value="DNA/RNA polymerases"/>
    <property type="match status" value="1"/>
</dbReference>
<reference evidence="3 4" key="1">
    <citation type="submission" date="2024-02" db="EMBL/GenBank/DDBJ databases">
        <title>Chromosome-scale genome assembly of the rough periwinkle Littorina saxatilis.</title>
        <authorList>
            <person name="De Jode A."/>
            <person name="Faria R."/>
            <person name="Formenti G."/>
            <person name="Sims Y."/>
            <person name="Smith T.P."/>
            <person name="Tracey A."/>
            <person name="Wood J.M.D."/>
            <person name="Zagrodzka Z.B."/>
            <person name="Johannesson K."/>
            <person name="Butlin R.K."/>
            <person name="Leder E.H."/>
        </authorList>
    </citation>
    <scope>NUCLEOTIDE SEQUENCE [LARGE SCALE GENOMIC DNA]</scope>
    <source>
        <strain evidence="3">Snail1</strain>
        <tissue evidence="3">Muscle</tissue>
    </source>
</reference>
<dbReference type="AlphaFoldDB" id="A0AAN9AMV7"/>
<gene>
    <name evidence="3" type="ORF">V1264_025039</name>
</gene>
<dbReference type="CDD" id="cd01650">
    <property type="entry name" value="RT_nLTR_like"/>
    <property type="match status" value="1"/>
</dbReference>
<dbReference type="SUPFAM" id="SSF56219">
    <property type="entry name" value="DNase I-like"/>
    <property type="match status" value="1"/>
</dbReference>
<accession>A0AAN9AMV7</accession>
<dbReference type="GO" id="GO:0003824">
    <property type="term" value="F:catalytic activity"/>
    <property type="evidence" value="ECO:0007669"/>
    <property type="project" value="InterPro"/>
</dbReference>
<organism evidence="3 4">
    <name type="scientific">Littorina saxatilis</name>
    <dbReference type="NCBI Taxonomy" id="31220"/>
    <lineage>
        <taxon>Eukaryota</taxon>
        <taxon>Metazoa</taxon>
        <taxon>Spiralia</taxon>
        <taxon>Lophotrochozoa</taxon>
        <taxon>Mollusca</taxon>
        <taxon>Gastropoda</taxon>
        <taxon>Caenogastropoda</taxon>
        <taxon>Littorinimorpha</taxon>
        <taxon>Littorinoidea</taxon>
        <taxon>Littorinidae</taxon>
        <taxon>Littorina</taxon>
    </lineage>
</organism>
<sequence>MTETCCNSAWMHPKGLSAGPKPGQRRRVGRGVSNSTPPKNQLATETATKTNQQQPSQEGSSLEELMTRAGESLREARTPTNLLSTKAKTRIGTWNIRTLYESGKSAQVAREMRKYNIRVLGLCETRWNGSGQSKLTSGETIIYSGHEDLDHHHTQGVGMMLTPEAARSLMAWEPVSSRLMSARFNSKGRKLTIIQCYAPTNIAEEDAKEEFYSSLQSLLDRTPRRDMKIVMGDLNAKVGDNNKDKELIMGKHGIGTCNENGELFSDFCSFNDLVIGGTIFPHKNIHKTTWTSPDGKTDNQIDHITVARKWRRSLLDVKTRRGADVASDHQLLVATMKTKLRAFSDSSGRPHYKFNVQFLKDNGKREGYNCEVRNKFEALAELTETTVEQHWEELQKTWKTTCTEVLGKKEREHKEWLTPVTWAKIEERGELKQKLNRCQDQQEKDEIRAQYWDINRQVKKSARADKRQFVHDLTDEAETAARHNNTKRLYEITRTLSGKQGNPSKPVKDKSGKIITNEAGQRSRWEEHFKEILNRPPPPTAPDIPPATEQLHVNTGPPTKAEIIKAIRKMKSGKAAGSDGIPPEALKADPTLSAEMLQPLLHKIWEQEEIPADWKLGYLVKLPKKGDLSQCGNWRGIMLLSIPSKVLTRVMLDRLKEALDKRLRSEQAEFRRDRSCTDHIATLRIIVEQSMEWQSPLYMTFVDFEKAFDSVDRETIWRLMHHYGIPQKFINIIQHLYEDSTCQVIHNGKLTSPFVVKTGVRQGCMLSPTIFLMVIDWIMRRTTMDSNTGIQWTFAKQLEDLDFADDVGLLSHKQQHAQAKLTRLREEAEKTGLKINRQKTEVMKMNNKQNLPIQLQGETLKETDHFTYLGSVISTDGGADDDVKSRINKARHAFNTLRPIWNSKALSLRSKIRIFNTNVKAVLLYGSETWRVTNTITGKLQTFVNRCLRHILNIRWPEKISNADLWKRTNQKPISQDVKKRKWGWIGHTLRKPNDNITRQALDWNPQGKRKVGRPKQTWKRSIESEAKAAGTTWPRLKGAAQNRVRWRGVVAALCSTGSLQE</sequence>
<dbReference type="Pfam" id="PF20049">
    <property type="entry name" value="DUF6451"/>
    <property type="match status" value="1"/>
</dbReference>
<dbReference type="InterPro" id="IPR005135">
    <property type="entry name" value="Endo/exonuclease/phosphatase"/>
</dbReference>
<name>A0AAN9AMV7_9CAEN</name>
<dbReference type="InterPro" id="IPR045609">
    <property type="entry name" value="DUF6451"/>
</dbReference>
<keyword evidence="4" id="KW-1185">Reference proteome</keyword>
<dbReference type="Pfam" id="PF00078">
    <property type="entry name" value="RVT_1"/>
    <property type="match status" value="1"/>
</dbReference>
<protein>
    <recommendedName>
        <fullName evidence="2">Reverse transcriptase domain-containing protein</fullName>
    </recommendedName>
</protein>
<feature type="compositionally biased region" description="Polar residues" evidence="1">
    <location>
        <begin position="32"/>
        <end position="60"/>
    </location>
</feature>
<proteinExistence type="predicted"/>
<dbReference type="CDD" id="cd09076">
    <property type="entry name" value="L1-EN"/>
    <property type="match status" value="1"/>
</dbReference>
<comment type="caution">
    <text evidence="3">The sequence shown here is derived from an EMBL/GenBank/DDBJ whole genome shotgun (WGS) entry which is preliminary data.</text>
</comment>
<dbReference type="InterPro" id="IPR043502">
    <property type="entry name" value="DNA/RNA_pol_sf"/>
</dbReference>
<dbReference type="Proteomes" id="UP001374579">
    <property type="component" value="Unassembled WGS sequence"/>
</dbReference>
<dbReference type="PANTHER" id="PTHR47027">
    <property type="entry name" value="REVERSE TRANSCRIPTASE DOMAIN-CONTAINING PROTEIN"/>
    <property type="match status" value="1"/>
</dbReference>
<evidence type="ECO:0000259" key="2">
    <source>
        <dbReference type="PROSITE" id="PS50878"/>
    </source>
</evidence>
<feature type="region of interest" description="Disordered" evidence="1">
    <location>
        <begin position="1"/>
        <end position="64"/>
    </location>
</feature>
<dbReference type="Pfam" id="PF03372">
    <property type="entry name" value="Exo_endo_phos"/>
    <property type="match status" value="1"/>
</dbReference>
<dbReference type="InterPro" id="IPR000477">
    <property type="entry name" value="RT_dom"/>
</dbReference>
<dbReference type="InterPro" id="IPR036691">
    <property type="entry name" value="Endo/exonu/phosph_ase_sf"/>
</dbReference>
<dbReference type="Gene3D" id="3.60.10.10">
    <property type="entry name" value="Endonuclease/exonuclease/phosphatase"/>
    <property type="match status" value="1"/>
</dbReference>
<dbReference type="EMBL" id="JBAMIC010000277">
    <property type="protein sequence ID" value="KAK7089858.1"/>
    <property type="molecule type" value="Genomic_DNA"/>
</dbReference>
<dbReference type="PANTHER" id="PTHR47027:SF25">
    <property type="entry name" value="REVERSE TRANSCRIPTASE DOMAIN-CONTAINING PROTEIN"/>
    <property type="match status" value="1"/>
</dbReference>
<feature type="domain" description="Reverse transcriptase" evidence="2">
    <location>
        <begin position="603"/>
        <end position="873"/>
    </location>
</feature>
<evidence type="ECO:0000313" key="4">
    <source>
        <dbReference type="Proteomes" id="UP001374579"/>
    </source>
</evidence>